<feature type="transmembrane region" description="Helical" evidence="1">
    <location>
        <begin position="106"/>
        <end position="127"/>
    </location>
</feature>
<dbReference type="EMBL" id="LJGP01000008">
    <property type="protein sequence ID" value="KWU04452.1"/>
    <property type="molecule type" value="Genomic_DNA"/>
</dbReference>
<feature type="transmembrane region" description="Helical" evidence="1">
    <location>
        <begin position="139"/>
        <end position="161"/>
    </location>
</feature>
<dbReference type="Gene3D" id="3.40.50.620">
    <property type="entry name" value="HUPs"/>
    <property type="match status" value="1"/>
</dbReference>
<dbReference type="InterPro" id="IPR014729">
    <property type="entry name" value="Rossmann-like_a/b/a_fold"/>
</dbReference>
<feature type="transmembrane region" description="Helical" evidence="1">
    <location>
        <begin position="30"/>
        <end position="52"/>
    </location>
</feature>
<keyword evidence="1" id="KW-0472">Membrane</keyword>
<name>A0A109DFJ8_9LACO</name>
<dbReference type="AlphaFoldDB" id="A0A109DFJ8"/>
<protein>
    <recommendedName>
        <fullName evidence="2">DUF218 domain-containing protein</fullName>
    </recommendedName>
</protein>
<dbReference type="CDD" id="cd06259">
    <property type="entry name" value="YdcF-like"/>
    <property type="match status" value="1"/>
</dbReference>
<comment type="caution">
    <text evidence="3">The sequence shown here is derived from an EMBL/GenBank/DDBJ whole genome shotgun (WGS) entry which is preliminary data.</text>
</comment>
<dbReference type="Pfam" id="PF02698">
    <property type="entry name" value="DUF218"/>
    <property type="match status" value="1"/>
</dbReference>
<feature type="transmembrane region" description="Helical" evidence="1">
    <location>
        <begin position="6"/>
        <end position="23"/>
    </location>
</feature>
<gene>
    <name evidence="3" type="ORF">AEL95_02435</name>
</gene>
<feature type="transmembrane region" description="Helical" evidence="1">
    <location>
        <begin position="64"/>
        <end position="94"/>
    </location>
</feature>
<evidence type="ECO:0000313" key="4">
    <source>
        <dbReference type="Proteomes" id="UP000067598"/>
    </source>
</evidence>
<keyword evidence="1" id="KW-1133">Transmembrane helix</keyword>
<dbReference type="GO" id="GO:0005886">
    <property type="term" value="C:plasma membrane"/>
    <property type="evidence" value="ECO:0007669"/>
    <property type="project" value="TreeGrafter"/>
</dbReference>
<reference evidence="3 4" key="1">
    <citation type="journal article" date="2016" name="Microbiology (Mosc.)">
        <title>Comparison of Lactobacillus crispatus isolates from Lactobacillus-dominated vaginal microbiomes with isolates from microbiomes containing bacterial vaginosis-associated bacteria.</title>
        <authorList>
            <person name="Abdelmaksoud A.A."/>
            <person name="Koparde V.N."/>
            <person name="Sheth N.U."/>
            <person name="Serrano M.G."/>
            <person name="Glascock A.L."/>
            <person name="Fettweis J.M."/>
            <person name="Strauss Iii J.F."/>
            <person name="Buck G.A."/>
            <person name="Jefferson K.K."/>
        </authorList>
    </citation>
    <scope>NUCLEOTIDE SEQUENCE [LARGE SCALE GENOMIC DNA]</scope>
    <source>
        <strain evidence="3 4">VMC3</strain>
    </source>
</reference>
<dbReference type="InterPro" id="IPR051599">
    <property type="entry name" value="Cell_Envelope_Assoc"/>
</dbReference>
<feature type="domain" description="DUF218" evidence="2">
    <location>
        <begin position="175"/>
        <end position="314"/>
    </location>
</feature>
<evidence type="ECO:0000259" key="2">
    <source>
        <dbReference type="Pfam" id="PF02698"/>
    </source>
</evidence>
<feature type="transmembrane region" description="Helical" evidence="1">
    <location>
        <begin position="325"/>
        <end position="342"/>
    </location>
</feature>
<dbReference type="Proteomes" id="UP000067598">
    <property type="component" value="Unassembled WGS sequence"/>
</dbReference>
<dbReference type="PANTHER" id="PTHR30336">
    <property type="entry name" value="INNER MEMBRANE PROTEIN, PROBABLE PERMEASE"/>
    <property type="match status" value="1"/>
</dbReference>
<dbReference type="PATRIC" id="fig|47770.28.peg.2090"/>
<evidence type="ECO:0000313" key="3">
    <source>
        <dbReference type="EMBL" id="KWU04452.1"/>
    </source>
</evidence>
<dbReference type="PANTHER" id="PTHR30336:SF4">
    <property type="entry name" value="ENVELOPE BIOGENESIS FACTOR ELYC"/>
    <property type="match status" value="1"/>
</dbReference>
<dbReference type="GO" id="GO:0043164">
    <property type="term" value="P:Gram-negative-bacterium-type cell wall biogenesis"/>
    <property type="evidence" value="ECO:0007669"/>
    <property type="project" value="TreeGrafter"/>
</dbReference>
<organism evidence="3 4">
    <name type="scientific">Lactobacillus crispatus</name>
    <dbReference type="NCBI Taxonomy" id="47770"/>
    <lineage>
        <taxon>Bacteria</taxon>
        <taxon>Bacillati</taxon>
        <taxon>Bacillota</taxon>
        <taxon>Bacilli</taxon>
        <taxon>Lactobacillales</taxon>
        <taxon>Lactobacillaceae</taxon>
        <taxon>Lactobacillus</taxon>
    </lineage>
</organism>
<proteinExistence type="predicted"/>
<dbReference type="RefSeq" id="WP_060461810.1">
    <property type="nucleotide sequence ID" value="NZ_AP025162.1"/>
</dbReference>
<keyword evidence="1" id="KW-0812">Transmembrane</keyword>
<evidence type="ECO:0000256" key="1">
    <source>
        <dbReference type="SAM" id="Phobius"/>
    </source>
</evidence>
<dbReference type="GO" id="GO:0000270">
    <property type="term" value="P:peptidoglycan metabolic process"/>
    <property type="evidence" value="ECO:0007669"/>
    <property type="project" value="TreeGrafter"/>
</dbReference>
<dbReference type="InterPro" id="IPR003848">
    <property type="entry name" value="DUF218"/>
</dbReference>
<sequence>MNYPILIAILIFLLCFGRFIWIITHERRSLRAGVSLVITLFSFLFLGVVILVNIADLDPHYKDWILPLFVIALFAVMAGTIIFALTLIIMFFYDGIKIIIKEGNRWTNYLSLGMGISIIFFLFLYPLVGRISHDSWLKYPYIFLWLVIIYLVTIMMMYTLTSWINLINWHMPHLDYIVVLGAGIMGTKVTPLLAARISRGIEIYHKNPGSKLIMSGGQGPGEDIPEAVAMAEYAEKLGINKNDIIIENKSKTTQQNLQFSHALMKPNSRFCIVTSSYHVYRALVLAKRQGLKCTGYGAKTKWYFTLNAFVREFIAYLVITKKMQLTIIGFLAAIMIAAAAFHF</sequence>
<accession>A0A109DFJ8</accession>